<dbReference type="InterPro" id="IPR013658">
    <property type="entry name" value="SGL"/>
</dbReference>
<evidence type="ECO:0000259" key="2">
    <source>
        <dbReference type="Pfam" id="PF08450"/>
    </source>
</evidence>
<name>A0A2H3JL59_WOLCO</name>
<dbReference type="STRING" id="742152.A0A2H3JL59"/>
<keyword evidence="4" id="KW-1185">Reference proteome</keyword>
<dbReference type="PANTHER" id="PTHR47064:SF2">
    <property type="entry name" value="SMP-30_GLUCONOLACTONASE_LRE-LIKE REGION DOMAIN-CONTAINING PROTEIN-RELATED"/>
    <property type="match status" value="1"/>
</dbReference>
<organism evidence="3 4">
    <name type="scientific">Wolfiporia cocos (strain MD-104)</name>
    <name type="common">Brown rot fungus</name>
    <dbReference type="NCBI Taxonomy" id="742152"/>
    <lineage>
        <taxon>Eukaryota</taxon>
        <taxon>Fungi</taxon>
        <taxon>Dikarya</taxon>
        <taxon>Basidiomycota</taxon>
        <taxon>Agaricomycotina</taxon>
        <taxon>Agaricomycetes</taxon>
        <taxon>Polyporales</taxon>
        <taxon>Phaeolaceae</taxon>
        <taxon>Wolfiporia</taxon>
    </lineage>
</organism>
<dbReference type="GO" id="GO:0016787">
    <property type="term" value="F:hydrolase activity"/>
    <property type="evidence" value="ECO:0007669"/>
    <property type="project" value="UniProtKB-KW"/>
</dbReference>
<dbReference type="OMA" id="GVWVYNA"/>
<gene>
    <name evidence="3" type="ORF">WOLCODRAFT_138117</name>
</gene>
<feature type="chain" id="PRO_5013917646" evidence="1">
    <location>
        <begin position="23"/>
        <end position="413"/>
    </location>
</feature>
<sequence length="413" mass="45016">MWWPLTSAAAVVLSAWEWLADSEQKTLSMHSITLPAQSVLVDPLAYNVLGSEAAFRTDAFTYFFNPTNTTPPFFQIFHPSFLQVLGPNPSVRAIASRPGTVFAHEAPIWVPELDEVFFSSECSGPPEQFDCTDNNFMTRIPMKDIFDAFTASGSNYSAVNITLSEFPRPAPIQMTWGGTGPYYSSLLLINSGRGTLSSSLALMNPRPPYNATILLDNFYGRQFNSLNDGKIHPKSGKIFVTDVTYGYLKHFRPAPILPNQVYQFDPVTGNIRVVSDELVRPNGLAFSGDGNTAYIADTGAAVGFLGINQTYPATIYAFDVDPVSQVFKNRRVFAYIDAGVPDGIQVDTMGNVYSSCGDGVHVWDRDGTLIGKFFLGTVSANMVFAGPGRLLILAGETAYLAQIAAEGVKVSFP</sequence>
<dbReference type="AlphaFoldDB" id="A0A2H3JL59"/>
<dbReference type="Pfam" id="PF08450">
    <property type="entry name" value="SGL"/>
    <property type="match status" value="1"/>
</dbReference>
<dbReference type="PANTHER" id="PTHR47064">
    <property type="entry name" value="PUTATIVE (AFU_ORTHOLOGUE AFUA_1G08990)-RELATED"/>
    <property type="match status" value="1"/>
</dbReference>
<accession>A0A2H3JL59</accession>
<dbReference type="OrthoDB" id="423498at2759"/>
<keyword evidence="3" id="KW-0378">Hydrolase</keyword>
<evidence type="ECO:0000313" key="4">
    <source>
        <dbReference type="Proteomes" id="UP000218811"/>
    </source>
</evidence>
<proteinExistence type="predicted"/>
<dbReference type="SUPFAM" id="SSF63829">
    <property type="entry name" value="Calcium-dependent phosphotriesterase"/>
    <property type="match status" value="1"/>
</dbReference>
<feature type="domain" description="SMP-30/Gluconolactonase/LRE-like region" evidence="2">
    <location>
        <begin position="210"/>
        <end position="388"/>
    </location>
</feature>
<protein>
    <submittedName>
        <fullName evidence="3">D-lactonohydrolase-like protein</fullName>
    </submittedName>
</protein>
<dbReference type="Gene3D" id="2.120.10.30">
    <property type="entry name" value="TolB, C-terminal domain"/>
    <property type="match status" value="1"/>
</dbReference>
<dbReference type="Proteomes" id="UP000218811">
    <property type="component" value="Unassembled WGS sequence"/>
</dbReference>
<dbReference type="InterPro" id="IPR011042">
    <property type="entry name" value="6-blade_b-propeller_TolB-like"/>
</dbReference>
<evidence type="ECO:0000256" key="1">
    <source>
        <dbReference type="SAM" id="SignalP"/>
    </source>
</evidence>
<dbReference type="EMBL" id="KB468135">
    <property type="protein sequence ID" value="PCH42930.1"/>
    <property type="molecule type" value="Genomic_DNA"/>
</dbReference>
<dbReference type="InterPro" id="IPR052988">
    <property type="entry name" value="Oryzine_lactonohydrolase"/>
</dbReference>
<feature type="signal peptide" evidence="1">
    <location>
        <begin position="1"/>
        <end position="22"/>
    </location>
</feature>
<evidence type="ECO:0000313" key="3">
    <source>
        <dbReference type="EMBL" id="PCH42930.1"/>
    </source>
</evidence>
<reference evidence="3 4" key="1">
    <citation type="journal article" date="2012" name="Science">
        <title>The Paleozoic origin of enzymatic lignin decomposition reconstructed from 31 fungal genomes.</title>
        <authorList>
            <person name="Floudas D."/>
            <person name="Binder M."/>
            <person name="Riley R."/>
            <person name="Barry K."/>
            <person name="Blanchette R.A."/>
            <person name="Henrissat B."/>
            <person name="Martinez A.T."/>
            <person name="Otillar R."/>
            <person name="Spatafora J.W."/>
            <person name="Yadav J.S."/>
            <person name="Aerts A."/>
            <person name="Benoit I."/>
            <person name="Boyd A."/>
            <person name="Carlson A."/>
            <person name="Copeland A."/>
            <person name="Coutinho P.M."/>
            <person name="de Vries R.P."/>
            <person name="Ferreira P."/>
            <person name="Findley K."/>
            <person name="Foster B."/>
            <person name="Gaskell J."/>
            <person name="Glotzer D."/>
            <person name="Gorecki P."/>
            <person name="Heitman J."/>
            <person name="Hesse C."/>
            <person name="Hori C."/>
            <person name="Igarashi K."/>
            <person name="Jurgens J.A."/>
            <person name="Kallen N."/>
            <person name="Kersten P."/>
            <person name="Kohler A."/>
            <person name="Kuees U."/>
            <person name="Kumar T.K.A."/>
            <person name="Kuo A."/>
            <person name="LaButti K."/>
            <person name="Larrondo L.F."/>
            <person name="Lindquist E."/>
            <person name="Ling A."/>
            <person name="Lombard V."/>
            <person name="Lucas S."/>
            <person name="Lundell T."/>
            <person name="Martin R."/>
            <person name="McLaughlin D.J."/>
            <person name="Morgenstern I."/>
            <person name="Morin E."/>
            <person name="Murat C."/>
            <person name="Nagy L.G."/>
            <person name="Nolan M."/>
            <person name="Ohm R.A."/>
            <person name="Patyshakuliyeva A."/>
            <person name="Rokas A."/>
            <person name="Ruiz-Duenas F.J."/>
            <person name="Sabat G."/>
            <person name="Salamov A."/>
            <person name="Samejima M."/>
            <person name="Schmutz J."/>
            <person name="Slot J.C."/>
            <person name="St John F."/>
            <person name="Stenlid J."/>
            <person name="Sun H."/>
            <person name="Sun S."/>
            <person name="Syed K."/>
            <person name="Tsang A."/>
            <person name="Wiebenga A."/>
            <person name="Young D."/>
            <person name="Pisabarro A."/>
            <person name="Eastwood D.C."/>
            <person name="Martin F."/>
            <person name="Cullen D."/>
            <person name="Grigoriev I.V."/>
            <person name="Hibbett D.S."/>
        </authorList>
    </citation>
    <scope>NUCLEOTIDE SEQUENCE [LARGE SCALE GENOMIC DNA]</scope>
    <source>
        <strain evidence="3 4">MD-104</strain>
    </source>
</reference>
<keyword evidence="1" id="KW-0732">Signal</keyword>